<evidence type="ECO:0000256" key="1">
    <source>
        <dbReference type="SAM" id="Phobius"/>
    </source>
</evidence>
<dbReference type="RefSeq" id="XP_012201723.1">
    <property type="nucleotide sequence ID" value="XM_012346333.1"/>
</dbReference>
<sequence>MVMSTPAALPTPAAVPTPTNDPTVAFASINDVDDDNHIQVSRKSSRLRLIIGAIVFCGIVCASVGAYYIYDTKVRAPSSSIVSMIQSTPGLRLTIHAKRSSMAINGQTSVQVYIVPRSSGLGSFQFDALLSTTGDEVTDTYMLLNQRAYHRVSKNDLQVSASCLDQSRVPPVELMQSSLESATIVDSVNGSTATNCTDGKLLHLTFAGEDFAFCSSPTHQLTRASGTDLDMDIEYLSDASQLPSFDVPIVDGAALDCPVLVPSVAAASGQTLLQTSTSILKAATGVPRVLGLGSSSCGCSLEKMKPCLFVHGVGHPFSAPMTNTYLFDWGLIHKHAPCCSSTKFVHFEMWHRGWDNDELQDEFCDAALSVSKSTTKTIDDLILVTYSMGNLITGSAVAKGKCNLSNKVTWVSIAGPMQGSLSGNLLEQKCKQGGVNLPIKGLLEIATLCPITDAFLKLKHEKTVSPAIQAKFLAAQAVRKQYASVLMCGSDSFGLTTIFGPVMKLVSALTKHGDMNDGVVAFESCRIGFEASSFSNNYANGGNYLASVNHFDSSFRNGDGWWGADRKPQKWFECVL</sequence>
<dbReference type="OMA" id="DMEFISG"/>
<name>A0A067CM34_SAPPC</name>
<dbReference type="Gene3D" id="3.40.50.1820">
    <property type="entry name" value="alpha/beta hydrolase"/>
    <property type="match status" value="1"/>
</dbReference>
<dbReference type="VEuPathDB" id="FungiDB:SPRG_06869"/>
<keyword evidence="1" id="KW-1133">Transmembrane helix</keyword>
<reference evidence="2 3" key="1">
    <citation type="journal article" date="2013" name="PLoS Genet.">
        <title>Distinctive expansion of potential virulence genes in the genome of the oomycete fish pathogen Saprolegnia parasitica.</title>
        <authorList>
            <person name="Jiang R.H."/>
            <person name="de Bruijn I."/>
            <person name="Haas B.J."/>
            <person name="Belmonte R."/>
            <person name="Lobach L."/>
            <person name="Christie J."/>
            <person name="van den Ackerveken G."/>
            <person name="Bottin A."/>
            <person name="Bulone V."/>
            <person name="Diaz-Moreno S.M."/>
            <person name="Dumas B."/>
            <person name="Fan L."/>
            <person name="Gaulin E."/>
            <person name="Govers F."/>
            <person name="Grenville-Briggs L.J."/>
            <person name="Horner N.R."/>
            <person name="Levin J.Z."/>
            <person name="Mammella M."/>
            <person name="Meijer H.J."/>
            <person name="Morris P."/>
            <person name="Nusbaum C."/>
            <person name="Oome S."/>
            <person name="Phillips A.J."/>
            <person name="van Rooyen D."/>
            <person name="Rzeszutek E."/>
            <person name="Saraiva M."/>
            <person name="Secombes C.J."/>
            <person name="Seidl M.F."/>
            <person name="Snel B."/>
            <person name="Stassen J.H."/>
            <person name="Sykes S."/>
            <person name="Tripathy S."/>
            <person name="van den Berg H."/>
            <person name="Vega-Arreguin J.C."/>
            <person name="Wawra S."/>
            <person name="Young S.K."/>
            <person name="Zeng Q."/>
            <person name="Dieguez-Uribeondo J."/>
            <person name="Russ C."/>
            <person name="Tyler B.M."/>
            <person name="van West P."/>
        </authorList>
    </citation>
    <scope>NUCLEOTIDE SEQUENCE [LARGE SCALE GENOMIC DNA]</scope>
    <source>
        <strain evidence="2 3">CBS 223.65</strain>
    </source>
</reference>
<feature type="transmembrane region" description="Helical" evidence="1">
    <location>
        <begin position="49"/>
        <end position="70"/>
    </location>
</feature>
<keyword evidence="1" id="KW-0472">Membrane</keyword>
<dbReference type="EMBL" id="KK583216">
    <property type="protein sequence ID" value="KDO27601.1"/>
    <property type="molecule type" value="Genomic_DNA"/>
</dbReference>
<dbReference type="KEGG" id="spar:SPRG_06869"/>
<dbReference type="GeneID" id="24129189"/>
<keyword evidence="3" id="KW-1185">Reference proteome</keyword>
<accession>A0A067CM34</accession>
<evidence type="ECO:0000313" key="2">
    <source>
        <dbReference type="EMBL" id="KDO27601.1"/>
    </source>
</evidence>
<dbReference type="PANTHER" id="PTHR22538:SF1">
    <property type="entry name" value="VWFD DOMAIN-CONTAINING PROTEIN"/>
    <property type="match status" value="1"/>
</dbReference>
<protein>
    <submittedName>
        <fullName evidence="2">Uncharacterized protein</fullName>
    </submittedName>
</protein>
<gene>
    <name evidence="2" type="ORF">SPRG_06869</name>
</gene>
<proteinExistence type="predicted"/>
<keyword evidence="1" id="KW-0812">Transmembrane</keyword>
<organism evidence="2 3">
    <name type="scientific">Saprolegnia parasitica (strain CBS 223.65)</name>
    <dbReference type="NCBI Taxonomy" id="695850"/>
    <lineage>
        <taxon>Eukaryota</taxon>
        <taxon>Sar</taxon>
        <taxon>Stramenopiles</taxon>
        <taxon>Oomycota</taxon>
        <taxon>Saprolegniomycetes</taxon>
        <taxon>Saprolegniales</taxon>
        <taxon>Saprolegniaceae</taxon>
        <taxon>Saprolegnia</taxon>
    </lineage>
</organism>
<evidence type="ECO:0000313" key="3">
    <source>
        <dbReference type="Proteomes" id="UP000030745"/>
    </source>
</evidence>
<dbReference type="AlphaFoldDB" id="A0A067CM34"/>
<dbReference type="PANTHER" id="PTHR22538">
    <property type="entry name" value="CILIA- AND FLAGELLA-ASSOCIATED PROTEIN 74"/>
    <property type="match status" value="1"/>
</dbReference>
<dbReference type="OrthoDB" id="155775at2759"/>
<dbReference type="InterPro" id="IPR029058">
    <property type="entry name" value="AB_hydrolase_fold"/>
</dbReference>
<dbReference type="Proteomes" id="UP000030745">
    <property type="component" value="Unassembled WGS sequence"/>
</dbReference>